<dbReference type="Proteomes" id="UP000663834">
    <property type="component" value="Unassembled WGS sequence"/>
</dbReference>
<organism evidence="1 2">
    <name type="scientific">Rotaria magnacalcarata</name>
    <dbReference type="NCBI Taxonomy" id="392030"/>
    <lineage>
        <taxon>Eukaryota</taxon>
        <taxon>Metazoa</taxon>
        <taxon>Spiralia</taxon>
        <taxon>Gnathifera</taxon>
        <taxon>Rotifera</taxon>
        <taxon>Eurotatoria</taxon>
        <taxon>Bdelloidea</taxon>
        <taxon>Philodinida</taxon>
        <taxon>Philodinidae</taxon>
        <taxon>Rotaria</taxon>
    </lineage>
</organism>
<dbReference type="EMBL" id="CAJNOW010016031">
    <property type="protein sequence ID" value="CAF1647062.1"/>
    <property type="molecule type" value="Genomic_DNA"/>
</dbReference>
<accession>A0A816EK41</accession>
<proteinExistence type="predicted"/>
<evidence type="ECO:0000313" key="2">
    <source>
        <dbReference type="Proteomes" id="UP000663834"/>
    </source>
</evidence>
<evidence type="ECO:0000313" key="1">
    <source>
        <dbReference type="EMBL" id="CAF1647062.1"/>
    </source>
</evidence>
<name>A0A816EK41_9BILA</name>
<dbReference type="OrthoDB" id="10050868at2759"/>
<reference evidence="1" key="1">
    <citation type="submission" date="2021-02" db="EMBL/GenBank/DDBJ databases">
        <authorList>
            <person name="Nowell W R."/>
        </authorList>
    </citation>
    <scope>NUCLEOTIDE SEQUENCE</scope>
</reference>
<sequence>MNIVKGKVSLDLSVFDIIPYGLLQMAYCTRSNQAHRHIAPLPMQVVVLTQPRHNELQQQQMCWSIPIEQPPPPYHTVVARMNDNSNFVFANNAS</sequence>
<gene>
    <name evidence="1" type="ORF">KQP761_LOCUS29211</name>
</gene>
<comment type="caution">
    <text evidence="1">The sequence shown here is derived from an EMBL/GenBank/DDBJ whole genome shotgun (WGS) entry which is preliminary data.</text>
</comment>
<dbReference type="AlphaFoldDB" id="A0A816EK41"/>
<protein>
    <submittedName>
        <fullName evidence="1">Uncharacterized protein</fullName>
    </submittedName>
</protein>